<dbReference type="Proteomes" id="UP000318571">
    <property type="component" value="Chromosome 1"/>
</dbReference>
<keyword evidence="1" id="KW-0645">Protease</keyword>
<evidence type="ECO:0000313" key="8">
    <source>
        <dbReference type="Proteomes" id="UP000318571"/>
    </source>
</evidence>
<dbReference type="CDD" id="cd00190">
    <property type="entry name" value="Tryp_SPc"/>
    <property type="match status" value="1"/>
</dbReference>
<name>A0A553NVH3_TIGCA</name>
<evidence type="ECO:0000313" key="7">
    <source>
        <dbReference type="EMBL" id="TRY69434.1"/>
    </source>
</evidence>
<keyword evidence="3" id="KW-0720">Serine protease</keyword>
<dbReference type="OMA" id="STVIYCW"/>
<evidence type="ECO:0000259" key="6">
    <source>
        <dbReference type="PROSITE" id="PS50240"/>
    </source>
</evidence>
<evidence type="ECO:0000256" key="5">
    <source>
        <dbReference type="SAM" id="SignalP"/>
    </source>
</evidence>
<dbReference type="Pfam" id="PF00089">
    <property type="entry name" value="Trypsin"/>
    <property type="match status" value="1"/>
</dbReference>
<keyword evidence="8" id="KW-1185">Reference proteome</keyword>
<dbReference type="SMART" id="SM00020">
    <property type="entry name" value="Tryp_SPc"/>
    <property type="match status" value="1"/>
</dbReference>
<evidence type="ECO:0000256" key="3">
    <source>
        <dbReference type="ARBA" id="ARBA00022825"/>
    </source>
</evidence>
<evidence type="ECO:0000256" key="4">
    <source>
        <dbReference type="SAM" id="MobiDB-lite"/>
    </source>
</evidence>
<evidence type="ECO:0000256" key="2">
    <source>
        <dbReference type="ARBA" id="ARBA00022801"/>
    </source>
</evidence>
<gene>
    <name evidence="7" type="ORF">TCAL_03033</name>
</gene>
<dbReference type="Gene3D" id="2.40.10.10">
    <property type="entry name" value="Trypsin-like serine proteases"/>
    <property type="match status" value="1"/>
</dbReference>
<feature type="region of interest" description="Disordered" evidence="4">
    <location>
        <begin position="220"/>
        <end position="241"/>
    </location>
</feature>
<dbReference type="PROSITE" id="PS50240">
    <property type="entry name" value="TRYPSIN_DOM"/>
    <property type="match status" value="1"/>
</dbReference>
<dbReference type="SUPFAM" id="SSF50494">
    <property type="entry name" value="Trypsin-like serine proteases"/>
    <property type="match status" value="1"/>
</dbReference>
<dbReference type="PANTHER" id="PTHR24264">
    <property type="entry name" value="TRYPSIN-RELATED"/>
    <property type="match status" value="1"/>
</dbReference>
<proteinExistence type="predicted"/>
<protein>
    <recommendedName>
        <fullName evidence="6">Peptidase S1 domain-containing protein</fullName>
    </recommendedName>
</protein>
<feature type="signal peptide" evidence="5">
    <location>
        <begin position="1"/>
        <end position="24"/>
    </location>
</feature>
<dbReference type="GO" id="GO:0006508">
    <property type="term" value="P:proteolysis"/>
    <property type="evidence" value="ECO:0007669"/>
    <property type="project" value="UniProtKB-KW"/>
</dbReference>
<sequence length="803" mass="88385">MKLITKVLLVYLAAVLQFTPKTWSRQVHLGPSVDPGVFVITQVDSCRGGRGYCVLGFNCNIDKDFVADDLNGHCDGLELSTNAPMMSPKLDAEPLVAIEQVSTPETVSTTPTTDKEFQETPLDNLVSSLLDAVVPALATEMPSEMAPPLPISASVVPSASALTELRLIDEQEEAEEMEILRPGTIIDDPTLLEDLVVEQQDEQVRPRIDDTESLVDVIRGFEPQSDNPQEEFKSTQKSNDQKEAKVDCYAAILLGIECKLAVPPKIETGSAPPANPGTKNPAEEERSDDQVIEEQNNDQVIMDQRDDQVMVEHNNVQLMVEDSDEQIVVEHDNLESFPPGKPQALVDESQTDPPIEITTTESTTQVPEIVTVTEVIEEILDDEIKTTMIDMKPERDDPLIKMTTYDPTIMMEDTTTPVRQDQVTNSPSLLVKEDLTPIGLVNMDTEQPEHIELPEDILMTNPTSMPLTTTTTQPTEIKSAYRRITDAPKVKTDPKPDTCGVLGGRGLLQAFGKAAEGLLPDLVASWVTGHHGGKEEKSSEFIGGGVVTSTVIYCWMAAILTEVNGQKEFLCTGTLIKTNVVLVSATCATELVNRNPSDIKVVLGDSNLSIDLPFGVQTLDVSMIHIHDQFSPYVTELEHNVGLIRLKKKASLTNTVCLLCPPSARTQPKVNQTCSIISYGKIVEKPIDLPFEVTSQKSTGILRKSEYIIRNPNECHANVSRTDGMVCAREIEHLTLNEQRHKREHCHIVIDSGSPLICQNNDRFELQGLLTGGHTCLGPNEEVTFTKVEPYNAWIEKKSSSKS</sequence>
<dbReference type="InterPro" id="IPR050127">
    <property type="entry name" value="Serine_Proteases_S1"/>
</dbReference>
<dbReference type="InterPro" id="IPR009003">
    <property type="entry name" value="Peptidase_S1_PA"/>
</dbReference>
<evidence type="ECO:0000256" key="1">
    <source>
        <dbReference type="ARBA" id="ARBA00022670"/>
    </source>
</evidence>
<accession>A0A553NVH3</accession>
<dbReference type="PANTHER" id="PTHR24264:SF54">
    <property type="entry name" value="PEPTIDASE S1 DOMAIN-CONTAINING PROTEIN"/>
    <property type="match status" value="1"/>
</dbReference>
<dbReference type="AlphaFoldDB" id="A0A553NVH3"/>
<feature type="compositionally biased region" description="Basic and acidic residues" evidence="4">
    <location>
        <begin position="230"/>
        <end position="241"/>
    </location>
</feature>
<reference evidence="7 8" key="1">
    <citation type="journal article" date="2018" name="Nat. Ecol. Evol.">
        <title>Genomic signatures of mitonuclear coevolution across populations of Tigriopus californicus.</title>
        <authorList>
            <person name="Barreto F.S."/>
            <person name="Watson E.T."/>
            <person name="Lima T.G."/>
            <person name="Willett C.S."/>
            <person name="Edmands S."/>
            <person name="Li W."/>
            <person name="Burton R.S."/>
        </authorList>
    </citation>
    <scope>NUCLEOTIDE SEQUENCE [LARGE SCALE GENOMIC DNA]</scope>
    <source>
        <strain evidence="7 8">San Diego</strain>
    </source>
</reference>
<dbReference type="STRING" id="6832.A0A553NVH3"/>
<keyword evidence="5" id="KW-0732">Signal</keyword>
<dbReference type="InterPro" id="IPR043504">
    <property type="entry name" value="Peptidase_S1_PA_chymotrypsin"/>
</dbReference>
<organism evidence="7 8">
    <name type="scientific">Tigriopus californicus</name>
    <name type="common">Marine copepod</name>
    <dbReference type="NCBI Taxonomy" id="6832"/>
    <lineage>
        <taxon>Eukaryota</taxon>
        <taxon>Metazoa</taxon>
        <taxon>Ecdysozoa</taxon>
        <taxon>Arthropoda</taxon>
        <taxon>Crustacea</taxon>
        <taxon>Multicrustacea</taxon>
        <taxon>Hexanauplia</taxon>
        <taxon>Copepoda</taxon>
        <taxon>Harpacticoida</taxon>
        <taxon>Harpacticidae</taxon>
        <taxon>Tigriopus</taxon>
    </lineage>
</organism>
<dbReference type="GO" id="GO:0005615">
    <property type="term" value="C:extracellular space"/>
    <property type="evidence" value="ECO:0007669"/>
    <property type="project" value="TreeGrafter"/>
</dbReference>
<dbReference type="GO" id="GO:0004252">
    <property type="term" value="F:serine-type endopeptidase activity"/>
    <property type="evidence" value="ECO:0007669"/>
    <property type="project" value="InterPro"/>
</dbReference>
<keyword evidence="2" id="KW-0378">Hydrolase</keyword>
<dbReference type="EMBL" id="VCGU01000010">
    <property type="protein sequence ID" value="TRY69434.1"/>
    <property type="molecule type" value="Genomic_DNA"/>
</dbReference>
<dbReference type="InterPro" id="IPR001254">
    <property type="entry name" value="Trypsin_dom"/>
</dbReference>
<feature type="domain" description="Peptidase S1" evidence="6">
    <location>
        <begin position="541"/>
        <end position="800"/>
    </location>
</feature>
<feature type="region of interest" description="Disordered" evidence="4">
    <location>
        <begin position="265"/>
        <end position="290"/>
    </location>
</feature>
<comment type="caution">
    <text evidence="7">The sequence shown here is derived from an EMBL/GenBank/DDBJ whole genome shotgun (WGS) entry which is preliminary data.</text>
</comment>
<feature type="chain" id="PRO_5021877673" description="Peptidase S1 domain-containing protein" evidence="5">
    <location>
        <begin position="25"/>
        <end position="803"/>
    </location>
</feature>